<evidence type="ECO:0000259" key="11">
    <source>
        <dbReference type="PROSITE" id="PS51379"/>
    </source>
</evidence>
<dbReference type="Proteomes" id="UP000231019">
    <property type="component" value="Unassembled WGS sequence"/>
</dbReference>
<evidence type="ECO:0000256" key="5">
    <source>
        <dbReference type="ARBA" id="ARBA00022485"/>
    </source>
</evidence>
<dbReference type="PANTHER" id="PTHR43518">
    <property type="entry name" value="NITRATE REDUCTASE BETA SUBUNIT"/>
    <property type="match status" value="1"/>
</dbReference>
<feature type="domain" description="4Fe-4S ferredoxin-type" evidence="11">
    <location>
        <begin position="26"/>
        <end position="55"/>
    </location>
</feature>
<evidence type="ECO:0000256" key="10">
    <source>
        <dbReference type="ARBA" id="ARBA00023014"/>
    </source>
</evidence>
<keyword evidence="10" id="KW-0411">Iron-sulfur</keyword>
<comment type="subcellular location">
    <subcellularLocation>
        <location evidence="3">Cell envelope</location>
    </subcellularLocation>
</comment>
<dbReference type="PROSITE" id="PS51379">
    <property type="entry name" value="4FE4S_FER_2"/>
    <property type="match status" value="3"/>
</dbReference>
<dbReference type="GO" id="GO:0046872">
    <property type="term" value="F:metal ion binding"/>
    <property type="evidence" value="ECO:0007669"/>
    <property type="project" value="UniProtKB-KW"/>
</dbReference>
<dbReference type="InterPro" id="IPR017896">
    <property type="entry name" value="4Fe4S_Fe-S-bd"/>
</dbReference>
<dbReference type="GO" id="GO:0051539">
    <property type="term" value="F:4 iron, 4 sulfur cluster binding"/>
    <property type="evidence" value="ECO:0007669"/>
    <property type="project" value="UniProtKB-KW"/>
</dbReference>
<evidence type="ECO:0000256" key="8">
    <source>
        <dbReference type="ARBA" id="ARBA00022982"/>
    </source>
</evidence>
<protein>
    <submittedName>
        <fullName evidence="12">Dehydrogenase</fullName>
    </submittedName>
</protein>
<evidence type="ECO:0000256" key="6">
    <source>
        <dbReference type="ARBA" id="ARBA00022723"/>
    </source>
</evidence>
<accession>A0A2M7G0D3</accession>
<dbReference type="GO" id="GO:0016020">
    <property type="term" value="C:membrane"/>
    <property type="evidence" value="ECO:0007669"/>
    <property type="project" value="TreeGrafter"/>
</dbReference>
<keyword evidence="8" id="KW-0249">Electron transport</keyword>
<feature type="domain" description="4Fe-4S ferredoxin-type" evidence="11">
    <location>
        <begin position="179"/>
        <end position="208"/>
    </location>
</feature>
<dbReference type="GO" id="GO:0030313">
    <property type="term" value="C:cell envelope"/>
    <property type="evidence" value="ECO:0007669"/>
    <property type="project" value="UniProtKB-SubCell"/>
</dbReference>
<organism evidence="12 13">
    <name type="scientific">bacterium (Candidatus Blackallbacteria) CG17_big_fil_post_rev_8_21_14_2_50_48_46</name>
    <dbReference type="NCBI Taxonomy" id="2014261"/>
    <lineage>
        <taxon>Bacteria</taxon>
        <taxon>Candidatus Blackallbacteria</taxon>
    </lineage>
</organism>
<comment type="caution">
    <text evidence="12">The sequence shown here is derived from an EMBL/GenBank/DDBJ whole genome shotgun (WGS) entry which is preliminary data.</text>
</comment>
<keyword evidence="4" id="KW-0813">Transport</keyword>
<evidence type="ECO:0000256" key="7">
    <source>
        <dbReference type="ARBA" id="ARBA00022737"/>
    </source>
</evidence>
<feature type="domain" description="4Fe-4S ferredoxin-type" evidence="11">
    <location>
        <begin position="145"/>
        <end position="177"/>
    </location>
</feature>
<evidence type="ECO:0000313" key="12">
    <source>
        <dbReference type="EMBL" id="PIW15031.1"/>
    </source>
</evidence>
<dbReference type="EMBL" id="PFFQ01000054">
    <property type="protein sequence ID" value="PIW15031.1"/>
    <property type="molecule type" value="Genomic_DNA"/>
</dbReference>
<dbReference type="AlphaFoldDB" id="A0A2M7G0D3"/>
<proteinExistence type="predicted"/>
<dbReference type="PANTHER" id="PTHR43518:SF1">
    <property type="entry name" value="RESPIRATORY NITRATE REDUCTASE 1 BETA CHAIN"/>
    <property type="match status" value="1"/>
</dbReference>
<name>A0A2M7G0D3_9BACT</name>
<keyword evidence="6" id="KW-0479">Metal-binding</keyword>
<evidence type="ECO:0000313" key="13">
    <source>
        <dbReference type="Proteomes" id="UP000231019"/>
    </source>
</evidence>
<dbReference type="GO" id="GO:0009055">
    <property type="term" value="F:electron transfer activity"/>
    <property type="evidence" value="ECO:0007669"/>
    <property type="project" value="TreeGrafter"/>
</dbReference>
<dbReference type="Pfam" id="PF13247">
    <property type="entry name" value="Fer4_11"/>
    <property type="match status" value="1"/>
</dbReference>
<evidence type="ECO:0000256" key="2">
    <source>
        <dbReference type="ARBA" id="ARBA00001966"/>
    </source>
</evidence>
<evidence type="ECO:0000256" key="4">
    <source>
        <dbReference type="ARBA" id="ARBA00022448"/>
    </source>
</evidence>
<keyword evidence="9" id="KW-0408">Iron</keyword>
<comment type="cofactor">
    <cofactor evidence="2">
        <name>[4Fe-4S] cluster</name>
        <dbReference type="ChEBI" id="CHEBI:49883"/>
    </cofactor>
</comment>
<dbReference type="SUPFAM" id="SSF54862">
    <property type="entry name" value="4Fe-4S ferredoxins"/>
    <property type="match status" value="1"/>
</dbReference>
<sequence>MSEVKNWQINRQMEYPYEENRPKRQWAIVFDLNKCIACQTCSLACKTTWTSGKGQEYMFWNNVETKPWGSYPMAWDINILEKLGRQDWDKNGEKFAGKTIFEAAEPEEVAAHFFPTDEDWMYPNVGEDDCTGNLEAGAHLNLPHKHWFFYLPRTCAHCTYPACLAACPRKAIYKRPEDGIVLIDQSRCKGYGECVRACPYKKSMYNPYTRVSEKCIGCYPAVEQDKQPMCVQNCIGKIRIMGFINPPWKARADNPVDFLVHQKKLALPYYPQLGLEPNIYYIPPIHADLDYLTQMFGPRVEESIENYKKLKDDPLAQGLLVLMGSTDRIIHSFKVKDQRAYGYSAEGEEIVSVPLTENMVVRESYDDNIGASRHNTP</sequence>
<reference evidence="12 13" key="1">
    <citation type="submission" date="2017-09" db="EMBL/GenBank/DDBJ databases">
        <title>Depth-based differentiation of microbial function through sediment-hosted aquifers and enrichment of novel symbionts in the deep terrestrial subsurface.</title>
        <authorList>
            <person name="Probst A.J."/>
            <person name="Ladd B."/>
            <person name="Jarett J.K."/>
            <person name="Geller-Mcgrath D.E."/>
            <person name="Sieber C.M."/>
            <person name="Emerson J.B."/>
            <person name="Anantharaman K."/>
            <person name="Thomas B.C."/>
            <person name="Malmstrom R."/>
            <person name="Stieglmeier M."/>
            <person name="Klingl A."/>
            <person name="Woyke T."/>
            <person name="Ryan C.M."/>
            <person name="Banfield J.F."/>
        </authorList>
    </citation>
    <scope>NUCLEOTIDE SEQUENCE [LARGE SCALE GENOMIC DNA]</scope>
    <source>
        <strain evidence="12">CG17_big_fil_post_rev_8_21_14_2_50_48_46</strain>
    </source>
</reference>
<evidence type="ECO:0000256" key="3">
    <source>
        <dbReference type="ARBA" id="ARBA00004196"/>
    </source>
</evidence>
<evidence type="ECO:0000256" key="1">
    <source>
        <dbReference type="ARBA" id="ARBA00001927"/>
    </source>
</evidence>
<dbReference type="GO" id="GO:0009061">
    <property type="term" value="P:anaerobic respiration"/>
    <property type="evidence" value="ECO:0007669"/>
    <property type="project" value="TreeGrafter"/>
</dbReference>
<dbReference type="Gene3D" id="3.30.70.20">
    <property type="match status" value="3"/>
</dbReference>
<keyword evidence="7" id="KW-0677">Repeat</keyword>
<evidence type="ECO:0000256" key="9">
    <source>
        <dbReference type="ARBA" id="ARBA00023004"/>
    </source>
</evidence>
<comment type="cofactor">
    <cofactor evidence="1">
        <name>[3Fe-4S] cluster</name>
        <dbReference type="ChEBI" id="CHEBI:21137"/>
    </cofactor>
</comment>
<gene>
    <name evidence="12" type="ORF">COW36_19095</name>
</gene>
<keyword evidence="5" id="KW-0004">4Fe-4S</keyword>